<feature type="compositionally biased region" description="Polar residues" evidence="1">
    <location>
        <begin position="100"/>
        <end position="111"/>
    </location>
</feature>
<feature type="compositionally biased region" description="Basic and acidic residues" evidence="1">
    <location>
        <begin position="142"/>
        <end position="153"/>
    </location>
</feature>
<keyword evidence="3" id="KW-1185">Reference proteome</keyword>
<gene>
    <name evidence="2" type="ORF">A7U60_g5884</name>
</gene>
<feature type="region of interest" description="Disordered" evidence="1">
    <location>
        <begin position="1"/>
        <end position="153"/>
    </location>
</feature>
<organism evidence="2 3">
    <name type="scientific">Sanghuangporus baumii</name>
    <name type="common">Phellinus baumii</name>
    <dbReference type="NCBI Taxonomy" id="108892"/>
    <lineage>
        <taxon>Eukaryota</taxon>
        <taxon>Fungi</taxon>
        <taxon>Dikarya</taxon>
        <taxon>Basidiomycota</taxon>
        <taxon>Agaricomycotina</taxon>
        <taxon>Agaricomycetes</taxon>
        <taxon>Hymenochaetales</taxon>
        <taxon>Hymenochaetaceae</taxon>
        <taxon>Sanghuangporus</taxon>
    </lineage>
</organism>
<dbReference type="AlphaFoldDB" id="A0A9Q5HW06"/>
<dbReference type="EMBL" id="LNZH02000196">
    <property type="protein sequence ID" value="OCB86994.1"/>
    <property type="molecule type" value="Genomic_DNA"/>
</dbReference>
<protein>
    <submittedName>
        <fullName evidence="2">Uncharacterized protein</fullName>
    </submittedName>
</protein>
<feature type="compositionally biased region" description="Polar residues" evidence="1">
    <location>
        <begin position="13"/>
        <end position="31"/>
    </location>
</feature>
<comment type="caution">
    <text evidence="2">The sequence shown here is derived from an EMBL/GenBank/DDBJ whole genome shotgun (WGS) entry which is preliminary data.</text>
</comment>
<proteinExistence type="predicted"/>
<name>A0A9Q5HW06_SANBA</name>
<feature type="compositionally biased region" description="Basic and acidic residues" evidence="1">
    <location>
        <begin position="86"/>
        <end position="97"/>
    </location>
</feature>
<feature type="compositionally biased region" description="Basic residues" evidence="1">
    <location>
        <begin position="185"/>
        <end position="197"/>
    </location>
</feature>
<reference evidence="2" key="1">
    <citation type="submission" date="2016-06" db="EMBL/GenBank/DDBJ databases">
        <title>Draft Genome sequence of the fungus Inonotus baumii.</title>
        <authorList>
            <person name="Zhu H."/>
            <person name="Lin W."/>
        </authorList>
    </citation>
    <scope>NUCLEOTIDE SEQUENCE</scope>
    <source>
        <strain evidence="2">821</strain>
    </source>
</reference>
<sequence>MSGAGPVKKPSVGNPSKKATASRDSGRSNIHSGHKSLSRSLKTSDKDALHEDPRTRLTEFPSIAEEPASCSSPSMFSKLFGSGGGEVKRDGTKRQVEPARTNSVDSVSRNASGAEDAKAKKAVTNESGSSVSSLQRNTSVRRHSDAEESLRSIKGKNDRAIDAVLSKAFEANKEILSGESSRPPLSHRLHTPKRVHSSHWTEVTESTAEHYKVRQLLERTLAFRGAKFSLDQALMDQKRMDAMLLKL</sequence>
<feature type="compositionally biased region" description="Polar residues" evidence="1">
    <location>
        <begin position="124"/>
        <end position="138"/>
    </location>
</feature>
<evidence type="ECO:0000313" key="3">
    <source>
        <dbReference type="Proteomes" id="UP000757232"/>
    </source>
</evidence>
<feature type="region of interest" description="Disordered" evidence="1">
    <location>
        <begin position="177"/>
        <end position="197"/>
    </location>
</feature>
<evidence type="ECO:0000313" key="2">
    <source>
        <dbReference type="EMBL" id="OCB86994.1"/>
    </source>
</evidence>
<feature type="compositionally biased region" description="Basic and acidic residues" evidence="1">
    <location>
        <begin position="42"/>
        <end position="57"/>
    </location>
</feature>
<dbReference type="Proteomes" id="UP000757232">
    <property type="component" value="Unassembled WGS sequence"/>
</dbReference>
<evidence type="ECO:0000256" key="1">
    <source>
        <dbReference type="SAM" id="MobiDB-lite"/>
    </source>
</evidence>
<accession>A0A9Q5HW06</accession>